<keyword evidence="10" id="KW-1185">Reference proteome</keyword>
<reference evidence="9 10" key="1">
    <citation type="journal article" date="2015" name="PLoS Pathog.">
        <title>Leptomonas seymouri: Adaptations to the Dixenous Life Cycle Analyzed by Genome Sequencing, Transcriptome Profiling and Co-infection with Leishmania donovani.</title>
        <authorList>
            <person name="Kraeva N."/>
            <person name="Butenko A."/>
            <person name="Hlavacova J."/>
            <person name="Kostygov A."/>
            <person name="Myskova J."/>
            <person name="Grybchuk D."/>
            <person name="Lestinova T."/>
            <person name="Votypka J."/>
            <person name="Volf P."/>
            <person name="Opperdoes F."/>
            <person name="Flegontov P."/>
            <person name="Lukes J."/>
            <person name="Yurchenko V."/>
        </authorList>
    </citation>
    <scope>NUCLEOTIDE SEQUENCE [LARGE SCALE GENOMIC DNA]</scope>
    <source>
        <strain evidence="9 10">ATCC 30220</strain>
    </source>
</reference>
<dbReference type="EMBL" id="LJSK01000246">
    <property type="protein sequence ID" value="KPI84601.1"/>
    <property type="molecule type" value="Genomic_DNA"/>
</dbReference>
<feature type="compositionally biased region" description="Polar residues" evidence="7">
    <location>
        <begin position="656"/>
        <end position="666"/>
    </location>
</feature>
<dbReference type="PANTHER" id="PTHR31585:SF0">
    <property type="entry name" value="FOLATE-BIOPTERIN TRANSPORTER 1, CHLOROPLASTIC"/>
    <property type="match status" value="1"/>
</dbReference>
<evidence type="ECO:0000256" key="1">
    <source>
        <dbReference type="ARBA" id="ARBA00004141"/>
    </source>
</evidence>
<evidence type="ECO:0008006" key="11">
    <source>
        <dbReference type="Google" id="ProtNLM"/>
    </source>
</evidence>
<accession>A0A0N1I3H1</accession>
<feature type="transmembrane region" description="Helical" evidence="8">
    <location>
        <begin position="315"/>
        <end position="335"/>
    </location>
</feature>
<organism evidence="9 10">
    <name type="scientific">Leptomonas seymouri</name>
    <dbReference type="NCBI Taxonomy" id="5684"/>
    <lineage>
        <taxon>Eukaryota</taxon>
        <taxon>Discoba</taxon>
        <taxon>Euglenozoa</taxon>
        <taxon>Kinetoplastea</taxon>
        <taxon>Metakinetoplastina</taxon>
        <taxon>Trypanosomatida</taxon>
        <taxon>Trypanosomatidae</taxon>
        <taxon>Leishmaniinae</taxon>
        <taxon>Leptomonas</taxon>
    </lineage>
</organism>
<sequence length="685" mass="75121">MTKITAGAKVREGGWQRHVTTPASAAEALCSPTPPIREAQRMRHNGKEELLNTAARLPSTTTAAVPDASAAPVIVMTSKHSTEEPLLLPSLSSPPHHTIYRGQPQQGDDARADVIAEQLDVTPTTQTKGTVNAAREEHGQCEGGVEGGFARVPLDGEARPKEFQCPRVPRMVLVLLVCTALVQGFSSSAISLFINMELALGPVEVTRYWMYIGYTAWCQPALGYVSDALVLFREKRRPLFILAAIGNTLIFFLYCVAPAVTDTYGRLVALSIVSQFFTMGLYIPLNGLVVEVGRHDAETEEESTARMSAIMSKTMVWRSIGSLIGNILQTCFVTCITVRSLLGVTSLFFLILVPIVLATPRRLFLRAGSQDQNFYKRVVEAGRLVWRSFDVRDIRSDGFCFLIVLGFVFVYTLMPDAGSVYYNYLYGAYTFPMWFYSLNNCIGFLGSIAGAYAFSLWMDQRSRQEARGGTRTSMFFIFMIGSFASAFGYITNLLLCTGFVTGTLGVSAAVYVPVDNFFTSMFSRFAFMPTITMAAEHAPKFFEATTFEVFSVASIGGGTISSLLTSIIAQDLGISRADYNNLWILMVMSIVLKLVPIPLAYLLPERHRSTEELPTAEVDAARVREEEEAVPQGVAETKSAGAEGGCGAPAEVFRLTQRQGPSMSQASEDECDPSLPLKRIHRNSL</sequence>
<proteinExistence type="inferred from homology"/>
<feature type="transmembrane region" description="Helical" evidence="8">
    <location>
        <begin position="475"/>
        <end position="500"/>
    </location>
</feature>
<dbReference type="AlphaFoldDB" id="A0A0N1I3H1"/>
<feature type="transmembrane region" description="Helical" evidence="8">
    <location>
        <begin position="208"/>
        <end position="232"/>
    </location>
</feature>
<feature type="transmembrane region" description="Helical" evidence="8">
    <location>
        <begin position="341"/>
        <end position="359"/>
    </location>
</feature>
<comment type="subcellular location">
    <subcellularLocation>
        <location evidence="1">Membrane</location>
        <topology evidence="1">Multi-pass membrane protein</topology>
    </subcellularLocation>
</comment>
<dbReference type="SUPFAM" id="SSF103473">
    <property type="entry name" value="MFS general substrate transporter"/>
    <property type="match status" value="1"/>
</dbReference>
<feature type="transmembrane region" description="Helical" evidence="8">
    <location>
        <begin position="396"/>
        <end position="414"/>
    </location>
</feature>
<evidence type="ECO:0000313" key="10">
    <source>
        <dbReference type="Proteomes" id="UP000038009"/>
    </source>
</evidence>
<dbReference type="Proteomes" id="UP000038009">
    <property type="component" value="Unassembled WGS sequence"/>
</dbReference>
<feature type="transmembrane region" description="Helical" evidence="8">
    <location>
        <begin position="239"/>
        <end position="261"/>
    </location>
</feature>
<gene>
    <name evidence="9" type="ORF">ABL78_6362</name>
</gene>
<feature type="region of interest" description="Disordered" evidence="7">
    <location>
        <begin position="624"/>
        <end position="685"/>
    </location>
</feature>
<feature type="transmembrane region" description="Helical" evidence="8">
    <location>
        <begin position="582"/>
        <end position="603"/>
    </location>
</feature>
<name>A0A0N1I3H1_LEPSE</name>
<keyword evidence="5 8" id="KW-1133">Transmembrane helix</keyword>
<feature type="transmembrane region" description="Helical" evidence="8">
    <location>
        <begin position="506"/>
        <end position="527"/>
    </location>
</feature>
<evidence type="ECO:0000256" key="8">
    <source>
        <dbReference type="SAM" id="Phobius"/>
    </source>
</evidence>
<evidence type="ECO:0000256" key="4">
    <source>
        <dbReference type="ARBA" id="ARBA00022692"/>
    </source>
</evidence>
<dbReference type="VEuPathDB" id="TriTrypDB:Lsey_0246_0180"/>
<dbReference type="Gene3D" id="1.20.1250.20">
    <property type="entry name" value="MFS general substrate transporter like domains"/>
    <property type="match status" value="1"/>
</dbReference>
<dbReference type="OrthoDB" id="754047at2759"/>
<dbReference type="PANTHER" id="PTHR31585">
    <property type="entry name" value="FOLATE-BIOPTERIN TRANSPORTER 1, CHLOROPLASTIC"/>
    <property type="match status" value="1"/>
</dbReference>
<keyword evidence="4 8" id="KW-0812">Transmembrane</keyword>
<dbReference type="Pfam" id="PF03092">
    <property type="entry name" value="BT1"/>
    <property type="match status" value="1"/>
</dbReference>
<evidence type="ECO:0000256" key="5">
    <source>
        <dbReference type="ARBA" id="ARBA00022989"/>
    </source>
</evidence>
<comment type="similarity">
    <text evidence="2">Belongs to the major facilitator superfamily. Folate-biopterin transporter (TC 2.A.71) family.</text>
</comment>
<keyword evidence="3" id="KW-0813">Transport</keyword>
<keyword evidence="6 8" id="KW-0472">Membrane</keyword>
<feature type="transmembrane region" description="Helical" evidence="8">
    <location>
        <begin position="547"/>
        <end position="570"/>
    </location>
</feature>
<dbReference type="InterPro" id="IPR036259">
    <property type="entry name" value="MFS_trans_sf"/>
</dbReference>
<feature type="transmembrane region" description="Helical" evidence="8">
    <location>
        <begin position="171"/>
        <end position="196"/>
    </location>
</feature>
<evidence type="ECO:0000256" key="7">
    <source>
        <dbReference type="SAM" id="MobiDB-lite"/>
    </source>
</evidence>
<dbReference type="OMA" id="SMYTIVF"/>
<evidence type="ECO:0000256" key="3">
    <source>
        <dbReference type="ARBA" id="ARBA00022448"/>
    </source>
</evidence>
<dbReference type="GO" id="GO:0016020">
    <property type="term" value="C:membrane"/>
    <property type="evidence" value="ECO:0007669"/>
    <property type="project" value="UniProtKB-SubCell"/>
</dbReference>
<evidence type="ECO:0000256" key="6">
    <source>
        <dbReference type="ARBA" id="ARBA00023136"/>
    </source>
</evidence>
<evidence type="ECO:0000313" key="9">
    <source>
        <dbReference type="EMBL" id="KPI84601.1"/>
    </source>
</evidence>
<dbReference type="InterPro" id="IPR039309">
    <property type="entry name" value="BT1"/>
</dbReference>
<feature type="transmembrane region" description="Helical" evidence="8">
    <location>
        <begin position="434"/>
        <end position="454"/>
    </location>
</feature>
<protein>
    <recommendedName>
        <fullName evidence="11">Folate/biopterin transporter</fullName>
    </recommendedName>
</protein>
<feature type="transmembrane region" description="Helical" evidence="8">
    <location>
        <begin position="267"/>
        <end position="285"/>
    </location>
</feature>
<comment type="caution">
    <text evidence="9">The sequence shown here is derived from an EMBL/GenBank/DDBJ whole genome shotgun (WGS) entry which is preliminary data.</text>
</comment>
<evidence type="ECO:0000256" key="2">
    <source>
        <dbReference type="ARBA" id="ARBA00007015"/>
    </source>
</evidence>